<feature type="transmembrane region" description="Helical" evidence="8">
    <location>
        <begin position="34"/>
        <end position="51"/>
    </location>
</feature>
<dbReference type="InterPro" id="IPR007227">
    <property type="entry name" value="Cell_shape_determining_MreD"/>
</dbReference>
<comment type="similarity">
    <text evidence="2">Belongs to the MreD family.</text>
</comment>
<evidence type="ECO:0000256" key="7">
    <source>
        <dbReference type="ARBA" id="ARBA00023136"/>
    </source>
</evidence>
<name>A0ABW3LMZ3_9BACI</name>
<keyword evidence="4 8" id="KW-0812">Transmembrane</keyword>
<evidence type="ECO:0000256" key="6">
    <source>
        <dbReference type="ARBA" id="ARBA00022989"/>
    </source>
</evidence>
<evidence type="ECO:0000313" key="10">
    <source>
        <dbReference type="Proteomes" id="UP001597040"/>
    </source>
</evidence>
<proteinExistence type="inferred from homology"/>
<keyword evidence="5" id="KW-0133">Cell shape</keyword>
<accession>A0ABW3LMZ3</accession>
<feature type="transmembrane region" description="Helical" evidence="8">
    <location>
        <begin position="58"/>
        <end position="83"/>
    </location>
</feature>
<dbReference type="Pfam" id="PF04093">
    <property type="entry name" value="MreD"/>
    <property type="match status" value="1"/>
</dbReference>
<evidence type="ECO:0000256" key="5">
    <source>
        <dbReference type="ARBA" id="ARBA00022960"/>
    </source>
</evidence>
<feature type="transmembrane region" description="Helical" evidence="8">
    <location>
        <begin position="103"/>
        <end position="127"/>
    </location>
</feature>
<dbReference type="NCBIfam" id="TIGR03426">
    <property type="entry name" value="shape_MreD"/>
    <property type="match status" value="1"/>
</dbReference>
<keyword evidence="10" id="KW-1185">Reference proteome</keyword>
<reference evidence="10" key="1">
    <citation type="journal article" date="2019" name="Int. J. Syst. Evol. Microbiol.">
        <title>The Global Catalogue of Microorganisms (GCM) 10K type strain sequencing project: providing services to taxonomists for standard genome sequencing and annotation.</title>
        <authorList>
            <consortium name="The Broad Institute Genomics Platform"/>
            <consortium name="The Broad Institute Genome Sequencing Center for Infectious Disease"/>
            <person name="Wu L."/>
            <person name="Ma J."/>
        </authorList>
    </citation>
    <scope>NUCLEOTIDE SEQUENCE [LARGE SCALE GENOMIC DNA]</scope>
    <source>
        <strain evidence="10">CCUG 56754</strain>
    </source>
</reference>
<feature type="transmembrane region" description="Helical" evidence="8">
    <location>
        <begin position="139"/>
        <end position="161"/>
    </location>
</feature>
<dbReference type="EMBL" id="JBHTKJ010000021">
    <property type="protein sequence ID" value="MFD1038619.1"/>
    <property type="molecule type" value="Genomic_DNA"/>
</dbReference>
<evidence type="ECO:0000256" key="1">
    <source>
        <dbReference type="ARBA" id="ARBA00004651"/>
    </source>
</evidence>
<evidence type="ECO:0000256" key="8">
    <source>
        <dbReference type="SAM" id="Phobius"/>
    </source>
</evidence>
<gene>
    <name evidence="9" type="primary">mreD</name>
    <name evidence="9" type="ORF">ACFQ3N_09465</name>
</gene>
<evidence type="ECO:0000256" key="2">
    <source>
        <dbReference type="ARBA" id="ARBA00007776"/>
    </source>
</evidence>
<evidence type="ECO:0000256" key="3">
    <source>
        <dbReference type="ARBA" id="ARBA00022475"/>
    </source>
</evidence>
<dbReference type="RefSeq" id="WP_390361779.1">
    <property type="nucleotide sequence ID" value="NZ_JBHTKJ010000021.1"/>
</dbReference>
<comment type="caution">
    <text evidence="9">The sequence shown here is derived from an EMBL/GenBank/DDBJ whole genome shotgun (WGS) entry which is preliminary data.</text>
</comment>
<keyword evidence="7 8" id="KW-0472">Membrane</keyword>
<dbReference type="Proteomes" id="UP001597040">
    <property type="component" value="Unassembled WGS sequence"/>
</dbReference>
<keyword evidence="3" id="KW-1003">Cell membrane</keyword>
<sequence>MKRLYVPLILFLLVVIEGVALKLLPANLVMGNSFIIPHWVFVFLVFVAIFYDKEDTNFGVIYGLIFGLLIDIVYTGILGVYMFTYAVTIYIIQGLKKVFHANIYVTLCLGIVGLIIAEVTINVIFLVIGISEMVWKDYLLYRLLPTLLANIVFILILYPLITRLLIKWREEQLYESDTF</sequence>
<comment type="subcellular location">
    <subcellularLocation>
        <location evidence="1">Cell membrane</location>
        <topology evidence="1">Multi-pass membrane protein</topology>
    </subcellularLocation>
</comment>
<evidence type="ECO:0000256" key="4">
    <source>
        <dbReference type="ARBA" id="ARBA00022692"/>
    </source>
</evidence>
<organism evidence="9 10">
    <name type="scientific">Virgibacillus byunsanensis</name>
    <dbReference type="NCBI Taxonomy" id="570945"/>
    <lineage>
        <taxon>Bacteria</taxon>
        <taxon>Bacillati</taxon>
        <taxon>Bacillota</taxon>
        <taxon>Bacilli</taxon>
        <taxon>Bacillales</taxon>
        <taxon>Bacillaceae</taxon>
        <taxon>Virgibacillus</taxon>
    </lineage>
</organism>
<evidence type="ECO:0000313" key="9">
    <source>
        <dbReference type="EMBL" id="MFD1038619.1"/>
    </source>
</evidence>
<protein>
    <submittedName>
        <fullName evidence="9">Rod shape-determining protein MreD</fullName>
    </submittedName>
</protein>
<keyword evidence="6 8" id="KW-1133">Transmembrane helix</keyword>